<dbReference type="PANTHER" id="PTHR42912">
    <property type="entry name" value="METHYLTRANSFERASE"/>
    <property type="match status" value="1"/>
</dbReference>
<dbReference type="GO" id="GO:0008168">
    <property type="term" value="F:methyltransferase activity"/>
    <property type="evidence" value="ECO:0007669"/>
    <property type="project" value="UniProtKB-KW"/>
</dbReference>
<dbReference type="RefSeq" id="WP_345149304.1">
    <property type="nucleotide sequence ID" value="NZ_BAABEO010000008.1"/>
</dbReference>
<feature type="domain" description="Methyltransferase" evidence="1">
    <location>
        <begin position="36"/>
        <end position="167"/>
    </location>
</feature>
<dbReference type="InterPro" id="IPR050508">
    <property type="entry name" value="Methyltransf_Superfamily"/>
</dbReference>
<keyword evidence="2" id="KW-0808">Transferase</keyword>
<evidence type="ECO:0000259" key="1">
    <source>
        <dbReference type="Pfam" id="PF13847"/>
    </source>
</evidence>
<protein>
    <submittedName>
        <fullName evidence="2">Methyltransferase domain-containing protein</fullName>
    </submittedName>
</protein>
<dbReference type="EMBL" id="BAABEO010000008">
    <property type="protein sequence ID" value="GAA3675674.1"/>
    <property type="molecule type" value="Genomic_DNA"/>
</dbReference>
<dbReference type="PANTHER" id="PTHR42912:SF93">
    <property type="entry name" value="N6-ADENOSINE-METHYLTRANSFERASE TMT1A"/>
    <property type="match status" value="1"/>
</dbReference>
<comment type="caution">
    <text evidence="2">The sequence shown here is derived from an EMBL/GenBank/DDBJ whole genome shotgun (WGS) entry which is preliminary data.</text>
</comment>
<name>A0ABP7C517_9MICC</name>
<accession>A0ABP7C517</accession>
<dbReference type="Proteomes" id="UP001500752">
    <property type="component" value="Unassembled WGS sequence"/>
</dbReference>
<dbReference type="InterPro" id="IPR025714">
    <property type="entry name" value="Methyltranfer_dom"/>
</dbReference>
<keyword evidence="2" id="KW-0489">Methyltransferase</keyword>
<dbReference type="Pfam" id="PF13847">
    <property type="entry name" value="Methyltransf_31"/>
    <property type="match status" value="1"/>
</dbReference>
<organism evidence="2 3">
    <name type="scientific">Arthrobacter ginkgonis</name>
    <dbReference type="NCBI Taxonomy" id="1630594"/>
    <lineage>
        <taxon>Bacteria</taxon>
        <taxon>Bacillati</taxon>
        <taxon>Actinomycetota</taxon>
        <taxon>Actinomycetes</taxon>
        <taxon>Micrococcales</taxon>
        <taxon>Micrococcaceae</taxon>
        <taxon>Arthrobacter</taxon>
    </lineage>
</organism>
<keyword evidence="3" id="KW-1185">Reference proteome</keyword>
<evidence type="ECO:0000313" key="3">
    <source>
        <dbReference type="Proteomes" id="UP001500752"/>
    </source>
</evidence>
<evidence type="ECO:0000313" key="2">
    <source>
        <dbReference type="EMBL" id="GAA3675674.1"/>
    </source>
</evidence>
<dbReference type="GO" id="GO:0032259">
    <property type="term" value="P:methylation"/>
    <property type="evidence" value="ECO:0007669"/>
    <property type="project" value="UniProtKB-KW"/>
</dbReference>
<dbReference type="InterPro" id="IPR029063">
    <property type="entry name" value="SAM-dependent_MTases_sf"/>
</dbReference>
<dbReference type="SUPFAM" id="SSF53335">
    <property type="entry name" value="S-adenosyl-L-methionine-dependent methyltransferases"/>
    <property type="match status" value="1"/>
</dbReference>
<proteinExistence type="predicted"/>
<dbReference type="CDD" id="cd02440">
    <property type="entry name" value="AdoMet_MTases"/>
    <property type="match status" value="1"/>
</dbReference>
<dbReference type="Gene3D" id="3.40.50.150">
    <property type="entry name" value="Vaccinia Virus protein VP39"/>
    <property type="match status" value="1"/>
</dbReference>
<reference evidence="3" key="1">
    <citation type="journal article" date="2019" name="Int. J. Syst. Evol. Microbiol.">
        <title>The Global Catalogue of Microorganisms (GCM) 10K type strain sequencing project: providing services to taxonomists for standard genome sequencing and annotation.</title>
        <authorList>
            <consortium name="The Broad Institute Genomics Platform"/>
            <consortium name="The Broad Institute Genome Sequencing Center for Infectious Disease"/>
            <person name="Wu L."/>
            <person name="Ma J."/>
        </authorList>
    </citation>
    <scope>NUCLEOTIDE SEQUENCE [LARGE SCALE GENOMIC DNA]</scope>
    <source>
        <strain evidence="3">JCM 30742</strain>
    </source>
</reference>
<sequence>MNDEVYSHGHHSSVVGAHARRTATDSAAYLVPHLRPGFRVLDVGCGPGTITCGLAELVASPDGSGRATGLDRSEEVVAHARRLAAEQGARGVDFAAGNIYDLPFDDGTFDVVHAHQVLHHLVDPVAALREMRRVARPGGIVAVREADYGAMSWYPQLPELDQWRAVYEKTSRSNGAEPNAGRHLLEWAIAAGFGPEELEPSASVWLYATEARRREHGLSWAERVLESGYADQALERGFATREDLERISAGWRSWTADPGALFLMPSTEIVAKKPLEADA</sequence>
<gene>
    <name evidence="2" type="ORF">GCM10023081_12600</name>
</gene>